<feature type="transmembrane region" description="Helical" evidence="6">
    <location>
        <begin position="23"/>
        <end position="45"/>
    </location>
</feature>
<dbReference type="Proteomes" id="UP000250140">
    <property type="component" value="Unassembled WGS sequence"/>
</dbReference>
<feature type="domain" description="Rhodopsin" evidence="7">
    <location>
        <begin position="35"/>
        <end position="171"/>
    </location>
</feature>
<proteinExistence type="inferred from homology"/>
<evidence type="ECO:0000256" key="4">
    <source>
        <dbReference type="ARBA" id="ARBA00023136"/>
    </source>
</evidence>
<dbReference type="InterPro" id="IPR052337">
    <property type="entry name" value="SAT4-like"/>
</dbReference>
<reference evidence="8 9" key="1">
    <citation type="journal article" date="2016" name="Nat. Commun.">
        <title>Ectomycorrhizal ecology is imprinted in the genome of the dominant symbiotic fungus Cenococcum geophilum.</title>
        <authorList>
            <consortium name="DOE Joint Genome Institute"/>
            <person name="Peter M."/>
            <person name="Kohler A."/>
            <person name="Ohm R.A."/>
            <person name="Kuo A."/>
            <person name="Krutzmann J."/>
            <person name="Morin E."/>
            <person name="Arend M."/>
            <person name="Barry K.W."/>
            <person name="Binder M."/>
            <person name="Choi C."/>
            <person name="Clum A."/>
            <person name="Copeland A."/>
            <person name="Grisel N."/>
            <person name="Haridas S."/>
            <person name="Kipfer T."/>
            <person name="LaButti K."/>
            <person name="Lindquist E."/>
            <person name="Lipzen A."/>
            <person name="Maire R."/>
            <person name="Meier B."/>
            <person name="Mihaltcheva S."/>
            <person name="Molinier V."/>
            <person name="Murat C."/>
            <person name="Poggeler S."/>
            <person name="Quandt C.A."/>
            <person name="Sperisen C."/>
            <person name="Tritt A."/>
            <person name="Tisserant E."/>
            <person name="Crous P.W."/>
            <person name="Henrissat B."/>
            <person name="Nehls U."/>
            <person name="Egli S."/>
            <person name="Spatafora J.W."/>
            <person name="Grigoriev I.V."/>
            <person name="Martin F.M."/>
        </authorList>
    </citation>
    <scope>NUCLEOTIDE SEQUENCE [LARGE SCALE GENOMIC DNA]</scope>
    <source>
        <strain evidence="8 9">CBS 207.34</strain>
    </source>
</reference>
<dbReference type="InterPro" id="IPR049326">
    <property type="entry name" value="Rhodopsin_dom_fungi"/>
</dbReference>
<comment type="subcellular location">
    <subcellularLocation>
        <location evidence="1">Membrane</location>
        <topology evidence="1">Multi-pass membrane protein</topology>
    </subcellularLocation>
</comment>
<evidence type="ECO:0000256" key="1">
    <source>
        <dbReference type="ARBA" id="ARBA00004141"/>
    </source>
</evidence>
<sequence>MADILKPDGPDVNIGGRLMKVQWALAGVSFVVLALRLVAGVYILGRVRLADYLMVMAFICGVVQAAIFTDAYYWGMGRHFYYLSDQERVESVKLMYYGMGWGVACTMFGRLSFCCFLVRFVSVYQLRRFLLWAFVYGQMIIGSLTIILIYVQCGSHLSALWTGDEKGEHCWVPAVQRDFGYFQSGGFPVPQHFYTSGIFHLALI</sequence>
<evidence type="ECO:0000259" key="7">
    <source>
        <dbReference type="Pfam" id="PF20684"/>
    </source>
</evidence>
<name>A0A8E2JPB7_9PEZI</name>
<dbReference type="PANTHER" id="PTHR33048:SF146">
    <property type="entry name" value="INTEGRAL MEMBRANE PROTEIN"/>
    <property type="match status" value="1"/>
</dbReference>
<organism evidence="8 9">
    <name type="scientific">Glonium stellatum</name>
    <dbReference type="NCBI Taxonomy" id="574774"/>
    <lineage>
        <taxon>Eukaryota</taxon>
        <taxon>Fungi</taxon>
        <taxon>Dikarya</taxon>
        <taxon>Ascomycota</taxon>
        <taxon>Pezizomycotina</taxon>
        <taxon>Dothideomycetes</taxon>
        <taxon>Pleosporomycetidae</taxon>
        <taxon>Gloniales</taxon>
        <taxon>Gloniaceae</taxon>
        <taxon>Glonium</taxon>
    </lineage>
</organism>
<feature type="transmembrane region" description="Helical" evidence="6">
    <location>
        <begin position="94"/>
        <end position="118"/>
    </location>
</feature>
<feature type="transmembrane region" description="Helical" evidence="6">
    <location>
        <begin position="130"/>
        <end position="151"/>
    </location>
</feature>
<feature type="transmembrane region" description="Helical" evidence="6">
    <location>
        <begin position="52"/>
        <end position="74"/>
    </location>
</feature>
<keyword evidence="4 6" id="KW-0472">Membrane</keyword>
<evidence type="ECO:0000256" key="5">
    <source>
        <dbReference type="ARBA" id="ARBA00038359"/>
    </source>
</evidence>
<comment type="similarity">
    <text evidence="5">Belongs to the SAT4 family.</text>
</comment>
<accession>A0A8E2JPB7</accession>
<evidence type="ECO:0000256" key="2">
    <source>
        <dbReference type="ARBA" id="ARBA00022692"/>
    </source>
</evidence>
<evidence type="ECO:0000313" key="8">
    <source>
        <dbReference type="EMBL" id="OCL04685.1"/>
    </source>
</evidence>
<dbReference type="AlphaFoldDB" id="A0A8E2JPB7"/>
<evidence type="ECO:0000313" key="9">
    <source>
        <dbReference type="Proteomes" id="UP000250140"/>
    </source>
</evidence>
<keyword evidence="3 6" id="KW-1133">Transmembrane helix</keyword>
<keyword evidence="9" id="KW-1185">Reference proteome</keyword>
<protein>
    <recommendedName>
        <fullName evidence="7">Rhodopsin domain-containing protein</fullName>
    </recommendedName>
</protein>
<evidence type="ECO:0000256" key="3">
    <source>
        <dbReference type="ARBA" id="ARBA00022989"/>
    </source>
</evidence>
<dbReference type="OrthoDB" id="3934549at2759"/>
<dbReference type="Pfam" id="PF20684">
    <property type="entry name" value="Fung_rhodopsin"/>
    <property type="match status" value="1"/>
</dbReference>
<dbReference type="GO" id="GO:0016020">
    <property type="term" value="C:membrane"/>
    <property type="evidence" value="ECO:0007669"/>
    <property type="project" value="UniProtKB-SubCell"/>
</dbReference>
<dbReference type="PANTHER" id="PTHR33048">
    <property type="entry name" value="PTH11-LIKE INTEGRAL MEMBRANE PROTEIN (AFU_ORTHOLOGUE AFUA_5G11245)"/>
    <property type="match status" value="1"/>
</dbReference>
<gene>
    <name evidence="8" type="ORF">AOQ84DRAFT_112580</name>
</gene>
<dbReference type="EMBL" id="KV750462">
    <property type="protein sequence ID" value="OCL04685.1"/>
    <property type="molecule type" value="Genomic_DNA"/>
</dbReference>
<keyword evidence="2 6" id="KW-0812">Transmembrane</keyword>
<evidence type="ECO:0000256" key="6">
    <source>
        <dbReference type="SAM" id="Phobius"/>
    </source>
</evidence>